<sequence length="98" mass="11009">MCNACCEAVMIEEREEQEGEQEEAEEEKGDFDIDRHIAKARETGNVRFKSDSTADELLAALDEAEKQPGSYSYPGGGKAHDTFTQELNTEKPLEWVPK</sequence>
<evidence type="ECO:0000256" key="1">
    <source>
        <dbReference type="SAM" id="MobiDB-lite"/>
    </source>
</evidence>
<organism evidence="2 3">
    <name type="scientific">Vitrella brassicaformis (strain CCMP3155)</name>
    <dbReference type="NCBI Taxonomy" id="1169540"/>
    <lineage>
        <taxon>Eukaryota</taxon>
        <taxon>Sar</taxon>
        <taxon>Alveolata</taxon>
        <taxon>Colpodellida</taxon>
        <taxon>Vitrellaceae</taxon>
        <taxon>Vitrella</taxon>
    </lineage>
</organism>
<gene>
    <name evidence="2" type="ORF">Vbra_6971</name>
</gene>
<dbReference type="EMBL" id="CDMY01000138">
    <property type="protein sequence ID" value="CEL93136.1"/>
    <property type="molecule type" value="Genomic_DNA"/>
</dbReference>
<accession>A0A0G4ECU3</accession>
<keyword evidence="3" id="KW-1185">Reference proteome</keyword>
<dbReference type="Proteomes" id="UP000041254">
    <property type="component" value="Unassembled WGS sequence"/>
</dbReference>
<evidence type="ECO:0000313" key="2">
    <source>
        <dbReference type="EMBL" id="CEL93136.1"/>
    </source>
</evidence>
<protein>
    <submittedName>
        <fullName evidence="2">Uncharacterized protein</fullName>
    </submittedName>
</protein>
<evidence type="ECO:0000313" key="3">
    <source>
        <dbReference type="Proteomes" id="UP000041254"/>
    </source>
</evidence>
<reference evidence="2 3" key="1">
    <citation type="submission" date="2014-11" db="EMBL/GenBank/DDBJ databases">
        <authorList>
            <person name="Zhu J."/>
            <person name="Qi W."/>
            <person name="Song R."/>
        </authorList>
    </citation>
    <scope>NUCLEOTIDE SEQUENCE [LARGE SCALE GENOMIC DNA]</scope>
</reference>
<dbReference type="VEuPathDB" id="CryptoDB:Vbra_6971"/>
<feature type="region of interest" description="Disordered" evidence="1">
    <location>
        <begin position="68"/>
        <end position="98"/>
    </location>
</feature>
<dbReference type="InParanoid" id="A0A0G4ECU3"/>
<proteinExistence type="predicted"/>
<dbReference type="AlphaFoldDB" id="A0A0G4ECU3"/>
<feature type="compositionally biased region" description="Basic and acidic residues" evidence="1">
    <location>
        <begin position="78"/>
        <end position="98"/>
    </location>
</feature>
<name>A0A0G4ECU3_VITBC</name>